<name>M2AMD9_9BACT</name>
<proteinExistence type="predicted"/>
<evidence type="ECO:0000313" key="1">
    <source>
        <dbReference type="EMBL" id="EMB13872.1"/>
    </source>
</evidence>
<comment type="caution">
    <text evidence="1">The sequence shown here is derived from an EMBL/GenBank/DDBJ whole genome shotgun (WGS) entry which is preliminary data.</text>
</comment>
<sequence length="74" mass="8268">MELMGTLGQVSVTEFGFDSSGYKLATDGQMQFDADDFGTLSSSRLNALVLHEMAHVLGFWNPLDGQRCVRQRKR</sequence>
<organism evidence="1 2">
    <name type="scientific">Rhodopirellula europaea 6C</name>
    <dbReference type="NCBI Taxonomy" id="1263867"/>
    <lineage>
        <taxon>Bacteria</taxon>
        <taxon>Pseudomonadati</taxon>
        <taxon>Planctomycetota</taxon>
        <taxon>Planctomycetia</taxon>
        <taxon>Pirellulales</taxon>
        <taxon>Pirellulaceae</taxon>
        <taxon>Rhodopirellula</taxon>
    </lineage>
</organism>
<dbReference type="SUPFAM" id="SSF55486">
    <property type="entry name" value="Metalloproteases ('zincins'), catalytic domain"/>
    <property type="match status" value="1"/>
</dbReference>
<gene>
    <name evidence="1" type="ORF">RE6C_05397</name>
</gene>
<accession>M2AMD9</accession>
<dbReference type="EMBL" id="ANMO01000242">
    <property type="protein sequence ID" value="EMB13872.1"/>
    <property type="molecule type" value="Genomic_DNA"/>
</dbReference>
<keyword evidence="2" id="KW-1185">Reference proteome</keyword>
<protein>
    <submittedName>
        <fullName evidence="1">Zinc metalloendopeptidase</fullName>
    </submittedName>
</protein>
<dbReference type="AlphaFoldDB" id="M2AMD9"/>
<evidence type="ECO:0000313" key="2">
    <source>
        <dbReference type="Proteomes" id="UP000011529"/>
    </source>
</evidence>
<reference evidence="1" key="2">
    <citation type="journal article" date="2013" name="Mar. Genomics">
        <title>Expression of sulfatases in Rhodopirellula baltica and the diversity of sulfatases in the genus Rhodopirellula.</title>
        <authorList>
            <person name="Wegner C.E."/>
            <person name="Richter-Heitmann T."/>
            <person name="Klindworth A."/>
            <person name="Klockow C."/>
            <person name="Richter M."/>
            <person name="Achstetter T."/>
            <person name="Glockner F.O."/>
            <person name="Harder J."/>
        </authorList>
    </citation>
    <scope>NUCLEOTIDE SEQUENCE [LARGE SCALE GENOMIC DNA]</scope>
    <source>
        <strain evidence="1">6C</strain>
    </source>
</reference>
<dbReference type="Proteomes" id="UP000011529">
    <property type="component" value="Unassembled WGS sequence"/>
</dbReference>
<reference evidence="1" key="1">
    <citation type="submission" date="2012-11" db="EMBL/GenBank/DDBJ databases">
        <title>Permanent draft genomes of Rhodopirellula europaea strain SH398 and 6C.</title>
        <authorList>
            <person name="Richter M."/>
            <person name="Richter-Heitmann T."/>
            <person name="Frank C."/>
            <person name="Harder J."/>
            <person name="Glockner F.O."/>
        </authorList>
    </citation>
    <scope>NUCLEOTIDE SEQUENCE</scope>
    <source>
        <strain evidence="1">6C</strain>
    </source>
</reference>
<dbReference type="PATRIC" id="fig|1263867.3.peg.5779"/>